<dbReference type="InterPro" id="IPR014735">
    <property type="entry name" value="Transposase_Tn5-like_N"/>
</dbReference>
<dbReference type="EMBL" id="JAMPKM010000043">
    <property type="protein sequence ID" value="MEP0820743.1"/>
    <property type="molecule type" value="Genomic_DNA"/>
</dbReference>
<dbReference type="InterPro" id="IPR038215">
    <property type="entry name" value="TN5-like_N_sf"/>
</dbReference>
<evidence type="ECO:0000259" key="1">
    <source>
        <dbReference type="Pfam" id="PF14706"/>
    </source>
</evidence>
<evidence type="ECO:0000313" key="2">
    <source>
        <dbReference type="EMBL" id="MEP0820743.1"/>
    </source>
</evidence>
<reference evidence="2 3" key="1">
    <citation type="submission" date="2022-04" db="EMBL/GenBank/DDBJ databases">
        <title>Positive selection, recombination, and allopatry shape intraspecific diversity of widespread and dominant cyanobacteria.</title>
        <authorList>
            <person name="Wei J."/>
            <person name="Shu W."/>
            <person name="Hu C."/>
        </authorList>
    </citation>
    <scope>NUCLEOTIDE SEQUENCE [LARGE SCALE GENOMIC DNA]</scope>
    <source>
        <strain evidence="2 3">GB2-A4</strain>
    </source>
</reference>
<dbReference type="Gene3D" id="1.10.246.40">
    <property type="entry name" value="Tn5 transposase, domain 1"/>
    <property type="match status" value="1"/>
</dbReference>
<accession>A0ABV0JG24</accession>
<proteinExistence type="predicted"/>
<dbReference type="Proteomes" id="UP001464891">
    <property type="component" value="Unassembled WGS sequence"/>
</dbReference>
<gene>
    <name evidence="2" type="ORF">NC998_27015</name>
</gene>
<sequence length="41" mass="4704">MNWVAEELWDVDLGDARRNRRLVKIVEDLVAQPGSPKKDAL</sequence>
<name>A0ABV0JG24_9CYAN</name>
<organism evidence="2 3">
    <name type="scientific">Trichocoleus desertorum GB2-A4</name>
    <dbReference type="NCBI Taxonomy" id="2933944"/>
    <lineage>
        <taxon>Bacteria</taxon>
        <taxon>Bacillati</taxon>
        <taxon>Cyanobacteriota</taxon>
        <taxon>Cyanophyceae</taxon>
        <taxon>Leptolyngbyales</taxon>
        <taxon>Trichocoleusaceae</taxon>
        <taxon>Trichocoleus</taxon>
    </lineage>
</organism>
<evidence type="ECO:0000313" key="3">
    <source>
        <dbReference type="Proteomes" id="UP001464891"/>
    </source>
</evidence>
<keyword evidence="3" id="KW-1185">Reference proteome</keyword>
<dbReference type="Pfam" id="PF14706">
    <property type="entry name" value="Tnp_DNA_bind"/>
    <property type="match status" value="1"/>
</dbReference>
<protein>
    <submittedName>
        <fullName evidence="2">Transposase</fullName>
    </submittedName>
</protein>
<comment type="caution">
    <text evidence="2">The sequence shown here is derived from an EMBL/GenBank/DDBJ whole genome shotgun (WGS) entry which is preliminary data.</text>
</comment>
<feature type="domain" description="Transposase Tn5-like N-terminal" evidence="1">
    <location>
        <begin position="2"/>
        <end position="34"/>
    </location>
</feature>